<proteinExistence type="predicted"/>
<reference evidence="3 4" key="1">
    <citation type="submission" date="2023-08" db="EMBL/GenBank/DDBJ databases">
        <title>Functional and genomic diversity of the sorghum phyllosphere microbiome.</title>
        <authorList>
            <person name="Shade A."/>
        </authorList>
    </citation>
    <scope>NUCLEOTIDE SEQUENCE [LARGE SCALE GENOMIC DNA]</scope>
    <source>
        <strain evidence="3 4">SORGH_AS_0335</strain>
    </source>
</reference>
<dbReference type="InterPro" id="IPR018392">
    <property type="entry name" value="LysM"/>
</dbReference>
<dbReference type="PROSITE" id="PS51782">
    <property type="entry name" value="LYSM"/>
    <property type="match status" value="1"/>
</dbReference>
<dbReference type="InterPro" id="IPR036779">
    <property type="entry name" value="LysM_dom_sf"/>
</dbReference>
<sequence length="166" mass="17728">MGLFHFVKEAGEKLFGHGRDAAAATPATPAAPAPSQEELNAKAGQAIAAYIATQNLGVRDVQVTFDGPAGNVTVRGEAPDQAAKEKVTLCCGNVAHVTSVDNQMSVAQEEPEAQYHDVIRGDTLSALAKKYYGNANKYPAIFEANQPMLTHPDKIYPGQKLRIPRL</sequence>
<dbReference type="EMBL" id="JAVIZX010000001">
    <property type="protein sequence ID" value="MDR6212857.1"/>
    <property type="molecule type" value="Genomic_DNA"/>
</dbReference>
<dbReference type="NCBIfam" id="NF008399">
    <property type="entry name" value="PRK11198.1"/>
    <property type="match status" value="1"/>
</dbReference>
<comment type="caution">
    <text evidence="3">The sequence shown here is derived from an EMBL/GenBank/DDBJ whole genome shotgun (WGS) entry which is preliminary data.</text>
</comment>
<dbReference type="Pfam" id="PF04972">
    <property type="entry name" value="BON"/>
    <property type="match status" value="1"/>
</dbReference>
<name>A0ABU1I6L1_9BURK</name>
<dbReference type="Proteomes" id="UP001267710">
    <property type="component" value="Unassembled WGS sequence"/>
</dbReference>
<dbReference type="PANTHER" id="PTHR34700:SF8">
    <property type="entry name" value="POTASSIUM BINDING PROTEIN KBP"/>
    <property type="match status" value="1"/>
</dbReference>
<gene>
    <name evidence="3" type="ORF">QE399_000546</name>
</gene>
<dbReference type="PROSITE" id="PS50914">
    <property type="entry name" value="BON"/>
    <property type="match status" value="1"/>
</dbReference>
<protein>
    <submittedName>
        <fullName evidence="3">Nucleoid-associated protein YgaU</fullName>
    </submittedName>
</protein>
<dbReference type="RefSeq" id="WP_309825887.1">
    <property type="nucleotide sequence ID" value="NZ_JAVIZX010000001.1"/>
</dbReference>
<feature type="domain" description="BON" evidence="1">
    <location>
        <begin position="35"/>
        <end position="108"/>
    </location>
</feature>
<accession>A0ABU1I6L1</accession>
<evidence type="ECO:0000259" key="2">
    <source>
        <dbReference type="PROSITE" id="PS51782"/>
    </source>
</evidence>
<dbReference type="Gene3D" id="3.30.1340.30">
    <property type="match status" value="1"/>
</dbReference>
<evidence type="ECO:0000259" key="1">
    <source>
        <dbReference type="PROSITE" id="PS50914"/>
    </source>
</evidence>
<dbReference type="SMART" id="SM00257">
    <property type="entry name" value="LysM"/>
    <property type="match status" value="1"/>
</dbReference>
<dbReference type="InterPro" id="IPR052196">
    <property type="entry name" value="Bact_Kbp"/>
</dbReference>
<dbReference type="Pfam" id="PF01476">
    <property type="entry name" value="LysM"/>
    <property type="match status" value="1"/>
</dbReference>
<dbReference type="Gene3D" id="3.10.350.10">
    <property type="entry name" value="LysM domain"/>
    <property type="match status" value="1"/>
</dbReference>
<dbReference type="InterPro" id="IPR007055">
    <property type="entry name" value="BON_dom"/>
</dbReference>
<dbReference type="PANTHER" id="PTHR34700">
    <property type="entry name" value="POTASSIUM BINDING PROTEIN KBP"/>
    <property type="match status" value="1"/>
</dbReference>
<evidence type="ECO:0000313" key="3">
    <source>
        <dbReference type="EMBL" id="MDR6212857.1"/>
    </source>
</evidence>
<keyword evidence="4" id="KW-1185">Reference proteome</keyword>
<evidence type="ECO:0000313" key="4">
    <source>
        <dbReference type="Proteomes" id="UP001267710"/>
    </source>
</evidence>
<feature type="domain" description="LysM" evidence="2">
    <location>
        <begin position="114"/>
        <end position="163"/>
    </location>
</feature>
<dbReference type="SUPFAM" id="SSF54106">
    <property type="entry name" value="LysM domain"/>
    <property type="match status" value="1"/>
</dbReference>
<organism evidence="3 4">
    <name type="scientific">Paracidovorax wautersii</name>
    <dbReference type="NCBI Taxonomy" id="1177982"/>
    <lineage>
        <taxon>Bacteria</taxon>
        <taxon>Pseudomonadati</taxon>
        <taxon>Pseudomonadota</taxon>
        <taxon>Betaproteobacteria</taxon>
        <taxon>Burkholderiales</taxon>
        <taxon>Comamonadaceae</taxon>
        <taxon>Paracidovorax</taxon>
    </lineage>
</organism>
<dbReference type="CDD" id="cd00118">
    <property type="entry name" value="LysM"/>
    <property type="match status" value="1"/>
</dbReference>